<feature type="region of interest" description="Disordered" evidence="1">
    <location>
        <begin position="1"/>
        <end position="49"/>
    </location>
</feature>
<keyword evidence="3" id="KW-1185">Reference proteome</keyword>
<name>A0ABN7X400_GIGMA</name>
<dbReference type="Proteomes" id="UP000789901">
    <property type="component" value="Unassembled WGS sequence"/>
</dbReference>
<dbReference type="EMBL" id="CAJVQB010084993">
    <property type="protein sequence ID" value="CAG8846797.1"/>
    <property type="molecule type" value="Genomic_DNA"/>
</dbReference>
<comment type="caution">
    <text evidence="2">The sequence shown here is derived from an EMBL/GenBank/DDBJ whole genome shotgun (WGS) entry which is preliminary data.</text>
</comment>
<accession>A0ABN7X400</accession>
<evidence type="ECO:0000313" key="2">
    <source>
        <dbReference type="EMBL" id="CAG8846797.1"/>
    </source>
</evidence>
<organism evidence="2 3">
    <name type="scientific">Gigaspora margarita</name>
    <dbReference type="NCBI Taxonomy" id="4874"/>
    <lineage>
        <taxon>Eukaryota</taxon>
        <taxon>Fungi</taxon>
        <taxon>Fungi incertae sedis</taxon>
        <taxon>Mucoromycota</taxon>
        <taxon>Glomeromycotina</taxon>
        <taxon>Glomeromycetes</taxon>
        <taxon>Diversisporales</taxon>
        <taxon>Gigasporaceae</taxon>
        <taxon>Gigaspora</taxon>
    </lineage>
</organism>
<feature type="non-terminal residue" evidence="2">
    <location>
        <position position="351"/>
    </location>
</feature>
<protein>
    <submittedName>
        <fullName evidence="2">3834_t:CDS:1</fullName>
    </submittedName>
</protein>
<evidence type="ECO:0000313" key="3">
    <source>
        <dbReference type="Proteomes" id="UP000789901"/>
    </source>
</evidence>
<sequence length="351" mass="40534">MAKTRGGKTTNSKRVKKKAIEETSDEENSEQQVISNKHKSNEPARAPFVPINFNNNVPIPANNVARSIQRSQDSYNYNDYSSNYTNHTRSSYNIDPELIHNSPSNIPIQSNFINPNLTYNTHSSSKNINRLQVSYNDINNSEDRSMISRNSVISEQQHRSLSRATTMSLDEVSDLYSPTYQDKDSSWQQNSYNYHKENDLKSNLQPQHTPVNSYNMANTATQRLDNNSKELNFPDEQSLVNWLCTWPDLIMQVQNLTASLPNKAEANLLEPTDKEVIINLVMEQCKLLFLRIRNPSRKIREKLIKKIVPSMDPVSKEFKALYRKTREYFDNFRCTFNKDMAALAKDLLVKN</sequence>
<proteinExistence type="predicted"/>
<evidence type="ECO:0000256" key="1">
    <source>
        <dbReference type="SAM" id="MobiDB-lite"/>
    </source>
</evidence>
<gene>
    <name evidence="2" type="ORF">GMARGA_LOCUS38341</name>
</gene>
<reference evidence="2 3" key="1">
    <citation type="submission" date="2021-06" db="EMBL/GenBank/DDBJ databases">
        <authorList>
            <person name="Kallberg Y."/>
            <person name="Tangrot J."/>
            <person name="Rosling A."/>
        </authorList>
    </citation>
    <scope>NUCLEOTIDE SEQUENCE [LARGE SCALE GENOMIC DNA]</scope>
    <source>
        <strain evidence="2 3">120-4 pot B 10/14</strain>
    </source>
</reference>